<name>A0A6A5BRW9_NAEFO</name>
<dbReference type="GeneID" id="68112048"/>
<accession>A0A6A5BRW9</accession>
<dbReference type="Proteomes" id="UP000444721">
    <property type="component" value="Unassembled WGS sequence"/>
</dbReference>
<dbReference type="VEuPathDB" id="AmoebaDB:FDP41_004830"/>
<evidence type="ECO:0000256" key="2">
    <source>
        <dbReference type="SAM" id="Phobius"/>
    </source>
</evidence>
<gene>
    <name evidence="3" type="ORF">FDP41_004830</name>
</gene>
<keyword evidence="4" id="KW-1185">Reference proteome</keyword>
<dbReference type="PROSITE" id="PS51257">
    <property type="entry name" value="PROKAR_LIPOPROTEIN"/>
    <property type="match status" value="1"/>
</dbReference>
<dbReference type="CDD" id="cd22997">
    <property type="entry name" value="GT_LH"/>
    <property type="match status" value="1"/>
</dbReference>
<evidence type="ECO:0000256" key="1">
    <source>
        <dbReference type="SAM" id="MobiDB-lite"/>
    </source>
</evidence>
<reference evidence="3 4" key="1">
    <citation type="journal article" date="2019" name="Sci. Rep.">
        <title>Nanopore sequencing improves the draft genome of the human pathogenic amoeba Naegleria fowleri.</title>
        <authorList>
            <person name="Liechti N."/>
            <person name="Schurch N."/>
            <person name="Bruggmann R."/>
            <person name="Wittwer M."/>
        </authorList>
    </citation>
    <scope>NUCLEOTIDE SEQUENCE [LARGE SCALE GENOMIC DNA]</scope>
    <source>
        <strain evidence="3 4">ATCC 30894</strain>
    </source>
</reference>
<evidence type="ECO:0000313" key="4">
    <source>
        <dbReference type="Proteomes" id="UP000444721"/>
    </source>
</evidence>
<keyword evidence="2" id="KW-0472">Membrane</keyword>
<feature type="transmembrane region" description="Helical" evidence="2">
    <location>
        <begin position="9"/>
        <end position="28"/>
    </location>
</feature>
<proteinExistence type="predicted"/>
<feature type="region of interest" description="Disordered" evidence="1">
    <location>
        <begin position="48"/>
        <end position="70"/>
    </location>
</feature>
<dbReference type="RefSeq" id="XP_044560868.1">
    <property type="nucleotide sequence ID" value="XM_044708288.1"/>
</dbReference>
<dbReference type="OrthoDB" id="10343347at2759"/>
<dbReference type="VEuPathDB" id="AmoebaDB:NF0125040"/>
<dbReference type="VEuPathDB" id="AmoebaDB:NfTy_085600"/>
<organism evidence="3 4">
    <name type="scientific">Naegleria fowleri</name>
    <name type="common">Brain eating amoeba</name>
    <dbReference type="NCBI Taxonomy" id="5763"/>
    <lineage>
        <taxon>Eukaryota</taxon>
        <taxon>Discoba</taxon>
        <taxon>Heterolobosea</taxon>
        <taxon>Tetramitia</taxon>
        <taxon>Eutetramitia</taxon>
        <taxon>Vahlkampfiidae</taxon>
        <taxon>Naegleria</taxon>
    </lineage>
</organism>
<keyword evidence="2" id="KW-1133">Transmembrane helix</keyword>
<dbReference type="AlphaFoldDB" id="A0A6A5BRW9"/>
<dbReference type="EMBL" id="VFQX01000041">
    <property type="protein sequence ID" value="KAF0976155.1"/>
    <property type="molecule type" value="Genomic_DNA"/>
</dbReference>
<comment type="caution">
    <text evidence="3">The sequence shown here is derived from an EMBL/GenBank/DDBJ whole genome shotgun (WGS) entry which is preliminary data.</text>
</comment>
<keyword evidence="2" id="KW-0812">Transmembrane</keyword>
<evidence type="ECO:0000313" key="3">
    <source>
        <dbReference type="EMBL" id="KAF0976155.1"/>
    </source>
</evidence>
<protein>
    <submittedName>
        <fullName evidence="3">Uncharacterized protein</fullName>
    </submittedName>
</protein>
<sequence>MNGMEPKRFMWVAMFLVWGACGLFYIVLNRHIAHQGTIAYESMSSTLSSKNRKKPNDEDPSVVPKKTSNDPSDLLLQKKVFPITYLNFDFLNQDSVSNRNIEVACSSFISSYFSRNLDHKIPPVVVGYGDQEYVSDYIHEEDFVFFFDGLDSMFTGDTKDMIHGYMEYLKEENFKELNASLDWPIIFNSERNKWPPEGEFGVFIKNFDRNFLVKYRSGYPVKAYCPRHLGFFYLNSGMYLGRKKDIKKFFQTALSVMPDGIDFKKVDDQAVVQYLYIENKFPIIGDCRSSIFLASYLACDFFHVNASGCFVTNKLNPPQHPQAVHSNGPKCNTYCPCLYENMQRSDMKSYLEKEKMLQNVSSVLHLNNLKNNLKIDLYHAQDNKIVSVLLTKFCSEQSLFYFNKDNCLKK</sequence>
<dbReference type="VEuPathDB" id="AmoebaDB:NF0125030"/>